<gene>
    <name evidence="1" type="ORF">M9H77_34356</name>
</gene>
<organism evidence="1 2">
    <name type="scientific">Catharanthus roseus</name>
    <name type="common">Madagascar periwinkle</name>
    <name type="synonym">Vinca rosea</name>
    <dbReference type="NCBI Taxonomy" id="4058"/>
    <lineage>
        <taxon>Eukaryota</taxon>
        <taxon>Viridiplantae</taxon>
        <taxon>Streptophyta</taxon>
        <taxon>Embryophyta</taxon>
        <taxon>Tracheophyta</taxon>
        <taxon>Spermatophyta</taxon>
        <taxon>Magnoliopsida</taxon>
        <taxon>eudicotyledons</taxon>
        <taxon>Gunneridae</taxon>
        <taxon>Pentapetalae</taxon>
        <taxon>asterids</taxon>
        <taxon>lamiids</taxon>
        <taxon>Gentianales</taxon>
        <taxon>Apocynaceae</taxon>
        <taxon>Rauvolfioideae</taxon>
        <taxon>Vinceae</taxon>
        <taxon>Catharanthinae</taxon>
        <taxon>Catharanthus</taxon>
    </lineage>
</organism>
<protein>
    <submittedName>
        <fullName evidence="1">Uncharacterized protein</fullName>
    </submittedName>
</protein>
<dbReference type="EMBL" id="CM044708">
    <property type="protein sequence ID" value="KAI5648351.1"/>
    <property type="molecule type" value="Genomic_DNA"/>
</dbReference>
<name>A0ACB9ZKY8_CATRO</name>
<evidence type="ECO:0000313" key="1">
    <source>
        <dbReference type="EMBL" id="KAI5648351.1"/>
    </source>
</evidence>
<evidence type="ECO:0000313" key="2">
    <source>
        <dbReference type="Proteomes" id="UP001060085"/>
    </source>
</evidence>
<sequence>MSYTTMIKNLFVAVVLLFYFTQNTHVFAFLVHYDAYIVNSLPSNNPKLTIHIFSGDDDLGFHDLPVNQQFHWDFTSAAFDTTKFYGSFQWANDHCGFQAQNNVCWWVVKEDGFYLANKTNPSPKELVYMNWWLPHEI</sequence>
<proteinExistence type="predicted"/>
<comment type="caution">
    <text evidence="1">The sequence shown here is derived from an EMBL/GenBank/DDBJ whole genome shotgun (WGS) entry which is preliminary data.</text>
</comment>
<accession>A0ACB9ZKY8</accession>
<dbReference type="Proteomes" id="UP001060085">
    <property type="component" value="Linkage Group LG08"/>
</dbReference>
<reference evidence="2" key="1">
    <citation type="journal article" date="2023" name="Nat. Plants">
        <title>Single-cell RNA sequencing provides a high-resolution roadmap for understanding the multicellular compartmentation of specialized metabolism.</title>
        <authorList>
            <person name="Sun S."/>
            <person name="Shen X."/>
            <person name="Li Y."/>
            <person name="Li Y."/>
            <person name="Wang S."/>
            <person name="Li R."/>
            <person name="Zhang H."/>
            <person name="Shen G."/>
            <person name="Guo B."/>
            <person name="Wei J."/>
            <person name="Xu J."/>
            <person name="St-Pierre B."/>
            <person name="Chen S."/>
            <person name="Sun C."/>
        </authorList>
    </citation>
    <scope>NUCLEOTIDE SEQUENCE [LARGE SCALE GENOMIC DNA]</scope>
</reference>
<keyword evidence="2" id="KW-1185">Reference proteome</keyword>